<comment type="caution">
    <text evidence="1">The sequence shown here is derived from an EMBL/GenBank/DDBJ whole genome shotgun (WGS) entry which is preliminary data.</text>
</comment>
<sequence length="151" mass="16234">MKRSCGFTLVELVAIIATVSILAAVSGSRYVSSDVFETRGDAGLLSSTLRYAQKTAIAQRRVVYTVYSATVPPSLRVCFTLDCSQTVTNPENGNPYAFVFSRNVQVDAATIGFDSLGRPVPNANAAFVVTNKNNNSQLVTINVEADTGYIR</sequence>
<evidence type="ECO:0000313" key="1">
    <source>
        <dbReference type="EMBL" id="MDP8566639.1"/>
    </source>
</evidence>
<dbReference type="RefSeq" id="WP_306388343.1">
    <property type="nucleotide sequence ID" value="NZ_JAVCAP010000002.1"/>
</dbReference>
<organism evidence="1 2">
    <name type="scientific">Methylophilus aquaticus</name>
    <dbReference type="NCBI Taxonomy" id="1971610"/>
    <lineage>
        <taxon>Bacteria</taxon>
        <taxon>Pseudomonadati</taxon>
        <taxon>Pseudomonadota</taxon>
        <taxon>Betaproteobacteria</taxon>
        <taxon>Nitrosomonadales</taxon>
        <taxon>Methylophilaceae</taxon>
        <taxon>Methylophilus</taxon>
    </lineage>
</organism>
<dbReference type="SUPFAM" id="SSF54523">
    <property type="entry name" value="Pili subunits"/>
    <property type="match status" value="1"/>
</dbReference>
<keyword evidence="2" id="KW-1185">Reference proteome</keyword>
<gene>
    <name evidence="1" type="ORF">Q9291_02140</name>
</gene>
<dbReference type="Proteomes" id="UP001225906">
    <property type="component" value="Unassembled WGS sequence"/>
</dbReference>
<dbReference type="InterPro" id="IPR045584">
    <property type="entry name" value="Pilin-like"/>
</dbReference>
<accession>A0ABT9JQ24</accession>
<evidence type="ECO:0000313" key="2">
    <source>
        <dbReference type="Proteomes" id="UP001225906"/>
    </source>
</evidence>
<reference evidence="2" key="1">
    <citation type="journal article" date="2019" name="Int. J. Syst. Evol. Microbiol.">
        <title>The Global Catalogue of Microorganisms (GCM) 10K type strain sequencing project: providing services to taxonomists for standard genome sequencing and annotation.</title>
        <authorList>
            <consortium name="The Broad Institute Genomics Platform"/>
            <consortium name="The Broad Institute Genome Sequencing Center for Infectious Disease"/>
            <person name="Wu L."/>
            <person name="Ma J."/>
        </authorList>
    </citation>
    <scope>NUCLEOTIDE SEQUENCE [LARGE SCALE GENOMIC DNA]</scope>
    <source>
        <strain evidence="2">VKM B-3159</strain>
    </source>
</reference>
<protein>
    <submittedName>
        <fullName evidence="1">Prepilin-type N-terminal cleavage/methylation domain-containing protein</fullName>
    </submittedName>
</protein>
<dbReference type="EMBL" id="JAVCAP010000002">
    <property type="protein sequence ID" value="MDP8566639.1"/>
    <property type="molecule type" value="Genomic_DNA"/>
</dbReference>
<proteinExistence type="predicted"/>
<name>A0ABT9JQ24_9PROT</name>